<dbReference type="InterPro" id="IPR013815">
    <property type="entry name" value="ATP_grasp_subdomain_1"/>
</dbReference>
<evidence type="ECO:0000259" key="1">
    <source>
        <dbReference type="Pfam" id="PF01326"/>
    </source>
</evidence>
<evidence type="ECO:0000313" key="3">
    <source>
        <dbReference type="Proteomes" id="UP000295124"/>
    </source>
</evidence>
<dbReference type="SUPFAM" id="SSF56059">
    <property type="entry name" value="Glutathione synthetase ATP-binding domain-like"/>
    <property type="match status" value="1"/>
</dbReference>
<dbReference type="OrthoDB" id="1108665at2"/>
<dbReference type="EMBL" id="SMKX01000002">
    <property type="protein sequence ID" value="TDD63196.1"/>
    <property type="molecule type" value="Genomic_DNA"/>
</dbReference>
<gene>
    <name evidence="2" type="ORF">E1263_00775</name>
</gene>
<dbReference type="GO" id="GO:0016301">
    <property type="term" value="F:kinase activity"/>
    <property type="evidence" value="ECO:0007669"/>
    <property type="project" value="InterPro"/>
</dbReference>
<dbReference type="GO" id="GO:0005524">
    <property type="term" value="F:ATP binding"/>
    <property type="evidence" value="ECO:0007669"/>
    <property type="project" value="InterPro"/>
</dbReference>
<dbReference type="PANTHER" id="PTHR47453">
    <property type="entry name" value="PHOSPHOGLUCAN, WATER DIKINASE, CHLOROPLASTIC"/>
    <property type="match status" value="1"/>
</dbReference>
<dbReference type="Gene3D" id="3.30.1490.20">
    <property type="entry name" value="ATP-grasp fold, A domain"/>
    <property type="match status" value="1"/>
</dbReference>
<dbReference type="Proteomes" id="UP000295124">
    <property type="component" value="Unassembled WGS sequence"/>
</dbReference>
<organism evidence="2 3">
    <name type="scientific">Kribbella antibiotica</name>
    <dbReference type="NCBI Taxonomy" id="190195"/>
    <lineage>
        <taxon>Bacteria</taxon>
        <taxon>Bacillati</taxon>
        <taxon>Actinomycetota</taxon>
        <taxon>Actinomycetes</taxon>
        <taxon>Propionibacteriales</taxon>
        <taxon>Kribbellaceae</taxon>
        <taxon>Kribbella</taxon>
    </lineage>
</organism>
<dbReference type="Pfam" id="PF01326">
    <property type="entry name" value="PPDK_N"/>
    <property type="match status" value="1"/>
</dbReference>
<sequence>MSTAPTIPALPHAHLSLTDFEGLATTVAGYPYVKVVLDQETSTVHLIDGADRLLHVQYVAERVLGMTRAELARNLDAFNDSVYRAADRRFLLGTLALHNRPEYGGQFFSLETVEVDTMSADLLHTFYRTIRELVDASVPVLLKPANHLQESFPAEDIPRILAHELYSTAPYVPLNPGTTTGRLRVFTSEDAYRKTTEPVRWYDVLVMDRMPDDIPRISGLINSRHTTPLSHTNVLAAGWGIPNAIQIDALADLAELDGAWVAVAVDAAAAKVEVHATERPASIDAGPSWAITQVDIGKPDLAAAQILPLEELRATDAHRFGTKAANLGELTAVLRDGSPYWLGFYTKPRPPRPHLLEYLARHLDADSIDETELSQTALRMVKEYVTVPRGVALPFALQQQFLESSPAIQQTIGKLKMALALGGEVDELCGELGALIRDTPLPSDLRTLIEDAVLRHLTGAGRVVVRSSSNAEDLIGFSAAGIYESIPEVESIEDVVNAIQRVWASLVTTRGVLLRDEAGIGLSDCFMGVVIQQQLDGALGGVMVTTNPLDRRDFRSVLLNLARNSVDDIVTGTGDPLQHLYNTMEGGSRTVALGTDGVDVDDQAKTTLGRLALIGRLLQAHFAGADGPVDAPVDVEWLVDGDRIVLLQCRPYQLAG</sequence>
<comment type="caution">
    <text evidence="2">The sequence shown here is derived from an EMBL/GenBank/DDBJ whole genome shotgun (WGS) entry which is preliminary data.</text>
</comment>
<protein>
    <submittedName>
        <fullName evidence="2">Phosphoenolpyruvate synthase</fullName>
    </submittedName>
</protein>
<evidence type="ECO:0000313" key="2">
    <source>
        <dbReference type="EMBL" id="TDD63196.1"/>
    </source>
</evidence>
<keyword evidence="2" id="KW-0670">Pyruvate</keyword>
<accession>A0A4R4ZXY9</accession>
<reference evidence="2 3" key="1">
    <citation type="submission" date="2019-03" db="EMBL/GenBank/DDBJ databases">
        <title>Draft genome sequences of novel Actinobacteria.</title>
        <authorList>
            <person name="Sahin N."/>
            <person name="Ay H."/>
            <person name="Saygin H."/>
        </authorList>
    </citation>
    <scope>NUCLEOTIDE SEQUENCE [LARGE SCALE GENOMIC DNA]</scope>
    <source>
        <strain evidence="2 3">JCM 13523</strain>
    </source>
</reference>
<dbReference type="AlphaFoldDB" id="A0A4R4ZXY9"/>
<proteinExistence type="predicted"/>
<keyword evidence="3" id="KW-1185">Reference proteome</keyword>
<name>A0A4R4ZXY9_9ACTN</name>
<dbReference type="InterPro" id="IPR002192">
    <property type="entry name" value="PPDK_AMP/ATP-bd"/>
</dbReference>
<dbReference type="PANTHER" id="PTHR47453:SF1">
    <property type="entry name" value="PHOSPHOGLUCAN, WATER DIKINASE, CHLOROPLASTIC"/>
    <property type="match status" value="1"/>
</dbReference>
<dbReference type="Gene3D" id="3.30.470.20">
    <property type="entry name" value="ATP-grasp fold, B domain"/>
    <property type="match status" value="1"/>
</dbReference>
<feature type="domain" description="Pyruvate phosphate dikinase AMP/ATP-binding" evidence="1">
    <location>
        <begin position="380"/>
        <end position="653"/>
    </location>
</feature>